<comment type="caution">
    <text evidence="2">The sequence shown here is derived from an EMBL/GenBank/DDBJ whole genome shotgun (WGS) entry which is preliminary data.</text>
</comment>
<evidence type="ECO:0000313" key="2">
    <source>
        <dbReference type="EMBL" id="RUL88260.1"/>
    </source>
</evidence>
<reference evidence="2 3" key="2">
    <citation type="submission" date="2019-01" db="EMBL/GenBank/DDBJ databases">
        <title>Tautonia sociabilis, a novel thermotolerant planctomycete of Isosphaeraceae family, isolated from a 4000 m deep subterranean habitat.</title>
        <authorList>
            <person name="Kovaleva O.L."/>
            <person name="Elcheninov A.G."/>
            <person name="Van Heerden E."/>
            <person name="Toshchakov S.V."/>
            <person name="Novikov A."/>
            <person name="Bonch-Osmolovskaya E.A."/>
            <person name="Kublanov I.V."/>
        </authorList>
    </citation>
    <scope>NUCLEOTIDE SEQUENCE [LARGE SCALE GENOMIC DNA]</scope>
    <source>
        <strain evidence="2 3">GM2012</strain>
    </source>
</reference>
<organism evidence="2 3">
    <name type="scientific">Tautonia sociabilis</name>
    <dbReference type="NCBI Taxonomy" id="2080755"/>
    <lineage>
        <taxon>Bacteria</taxon>
        <taxon>Pseudomonadati</taxon>
        <taxon>Planctomycetota</taxon>
        <taxon>Planctomycetia</taxon>
        <taxon>Isosphaerales</taxon>
        <taxon>Isosphaeraceae</taxon>
        <taxon>Tautonia</taxon>
    </lineage>
</organism>
<proteinExistence type="predicted"/>
<keyword evidence="1" id="KW-1133">Transmembrane helix</keyword>
<gene>
    <name evidence="2" type="ORF">TsocGM_07955</name>
</gene>
<evidence type="ECO:0000256" key="1">
    <source>
        <dbReference type="SAM" id="Phobius"/>
    </source>
</evidence>
<dbReference type="AlphaFoldDB" id="A0A432MLV4"/>
<feature type="transmembrane region" description="Helical" evidence="1">
    <location>
        <begin position="9"/>
        <end position="31"/>
    </location>
</feature>
<sequence>MMTLRSVPAILWTVLIVLICVIPASWFLSGGEGDGPSLLDRLLLGLPPDKVIHFVLFAGFGVLWRLAGAPGLATLLGGVALAVLTELIQTIPALDRSADLPDLLTDLAALAVSLVLFPRGLAPVPRSAEAAGGLASRDE</sequence>
<dbReference type="EMBL" id="RYZH01000012">
    <property type="protein sequence ID" value="RUL88260.1"/>
    <property type="molecule type" value="Genomic_DNA"/>
</dbReference>
<accession>A0A432MLV4</accession>
<dbReference type="Proteomes" id="UP000280296">
    <property type="component" value="Unassembled WGS sequence"/>
</dbReference>
<keyword evidence="1" id="KW-0472">Membrane</keyword>
<reference evidence="2 3" key="1">
    <citation type="submission" date="2018-12" db="EMBL/GenBank/DDBJ databases">
        <authorList>
            <person name="Toschakov S.V."/>
        </authorList>
    </citation>
    <scope>NUCLEOTIDE SEQUENCE [LARGE SCALE GENOMIC DNA]</scope>
    <source>
        <strain evidence="2 3">GM2012</strain>
    </source>
</reference>
<dbReference type="RefSeq" id="WP_126724774.1">
    <property type="nucleotide sequence ID" value="NZ_RYZH01000012.1"/>
</dbReference>
<protein>
    <submittedName>
        <fullName evidence="2">VanZ family protein</fullName>
    </submittedName>
</protein>
<name>A0A432MLV4_9BACT</name>
<evidence type="ECO:0000313" key="3">
    <source>
        <dbReference type="Proteomes" id="UP000280296"/>
    </source>
</evidence>
<keyword evidence="1" id="KW-0812">Transmembrane</keyword>
<keyword evidence="3" id="KW-1185">Reference proteome</keyword>